<dbReference type="STRING" id="1526658.BHK69_08960"/>
<dbReference type="CDD" id="cd13585">
    <property type="entry name" value="PBP2_TMBP_like"/>
    <property type="match status" value="1"/>
</dbReference>
<keyword evidence="6" id="KW-1185">Reference proteome</keyword>
<evidence type="ECO:0000256" key="2">
    <source>
        <dbReference type="ARBA" id="ARBA00008520"/>
    </source>
</evidence>
<comment type="similarity">
    <text evidence="2">Belongs to the bacterial solute-binding protein 1 family.</text>
</comment>
<organism evidence="5 6">
    <name type="scientific">Bosea vaviloviae</name>
    <dbReference type="NCBI Taxonomy" id="1526658"/>
    <lineage>
        <taxon>Bacteria</taxon>
        <taxon>Pseudomonadati</taxon>
        <taxon>Pseudomonadota</taxon>
        <taxon>Alphaproteobacteria</taxon>
        <taxon>Hyphomicrobiales</taxon>
        <taxon>Boseaceae</taxon>
        <taxon>Bosea</taxon>
    </lineage>
</organism>
<dbReference type="Proteomes" id="UP000094969">
    <property type="component" value="Chromosome"/>
</dbReference>
<dbReference type="SUPFAM" id="SSF53850">
    <property type="entry name" value="Periplasmic binding protein-like II"/>
    <property type="match status" value="1"/>
</dbReference>
<dbReference type="KEGG" id="bvv:BHK69_08960"/>
<protein>
    <submittedName>
        <fullName evidence="5">ABC transporter substrate-binding protein</fullName>
    </submittedName>
</protein>
<accession>A0A1D7UAB3</accession>
<dbReference type="InterPro" id="IPR050490">
    <property type="entry name" value="Bact_solute-bd_prot1"/>
</dbReference>
<dbReference type="AlphaFoldDB" id="A0A1D7UAB3"/>
<keyword evidence="4" id="KW-0732">Signal</keyword>
<dbReference type="PANTHER" id="PTHR43649:SF12">
    <property type="entry name" value="DIACETYLCHITOBIOSE BINDING PROTEIN DASA"/>
    <property type="match status" value="1"/>
</dbReference>
<dbReference type="EMBL" id="CP017147">
    <property type="protein sequence ID" value="AOO84312.1"/>
    <property type="molecule type" value="Genomic_DNA"/>
</dbReference>
<feature type="chain" id="PRO_5009100116" evidence="4">
    <location>
        <begin position="30"/>
        <end position="426"/>
    </location>
</feature>
<evidence type="ECO:0000256" key="1">
    <source>
        <dbReference type="ARBA" id="ARBA00004418"/>
    </source>
</evidence>
<dbReference type="Gene3D" id="3.40.190.10">
    <property type="entry name" value="Periplasmic binding protein-like II"/>
    <property type="match status" value="1"/>
</dbReference>
<evidence type="ECO:0000313" key="5">
    <source>
        <dbReference type="EMBL" id="AOO84312.1"/>
    </source>
</evidence>
<dbReference type="Pfam" id="PF01547">
    <property type="entry name" value="SBP_bac_1"/>
    <property type="match status" value="1"/>
</dbReference>
<proteinExistence type="inferred from homology"/>
<feature type="signal peptide" evidence="4">
    <location>
        <begin position="1"/>
        <end position="29"/>
    </location>
</feature>
<dbReference type="GO" id="GO:0042597">
    <property type="term" value="C:periplasmic space"/>
    <property type="evidence" value="ECO:0007669"/>
    <property type="project" value="UniProtKB-SubCell"/>
</dbReference>
<sequence>MGNCSRLFLSAAAVALALTAGFASSAVFAQGKVLKFVSWQKDERGVGDWWGSVIKEFEATHPGIKIEWTKVERGAYADTMTTLFAGGKPPDIVHLASFEFQKFADNGWLEPLDGYIKDAKLDMKGWAGQDTCVFNKQTVCTMMLYFGYFLAYNEEMLRKEGLAVPKNYAEFLAAARKLTKDLNGDGIIDQFGTGHETKGGGGQYMSEMMNYTLDAGGRWTNDAGKVTIDTPQMVEGLSRWKTIVKDSLTPRDLAAGEVRQMFADGKIALKTDGPWLWPIIQKGKAKDQIKLAMSPFSPPVGGSSNVLGIASDIPKDNKKLVWDFIQIATSDKFQSSYATLGASPPPSPRADVSAASKETPHFDLLVQATKAAADAKIDRIPKGLELVFNEFAKMVLEESQRMIIQDLDPKIVAATMQRKAEALQKQ</sequence>
<gene>
    <name evidence="5" type="ORF">BHK69_08960</name>
</gene>
<reference evidence="5 6" key="1">
    <citation type="journal article" date="2015" name="Antonie Van Leeuwenhoek">
        <title>Bosea vaviloviae sp. nov., a new species of slow-growing rhizobia isolated from nodules of the relict species Vavilovia formosa (Stev.) Fed.</title>
        <authorList>
            <person name="Safronova V.I."/>
            <person name="Kuznetsova I.G."/>
            <person name="Sazanova A.L."/>
            <person name="Kimeklis A.K."/>
            <person name="Belimov A.A."/>
            <person name="Andronov E.E."/>
            <person name="Pinaev A.G."/>
            <person name="Chizhevskaya E.P."/>
            <person name="Pukhaev A.R."/>
            <person name="Popov K.P."/>
            <person name="Willems A."/>
            <person name="Tikhonovich I.A."/>
        </authorList>
    </citation>
    <scope>NUCLEOTIDE SEQUENCE [LARGE SCALE GENOMIC DNA]</scope>
    <source>
        <strain evidence="5 6">Vaf18</strain>
    </source>
</reference>
<name>A0A1D7UAB3_9HYPH</name>
<evidence type="ECO:0000256" key="3">
    <source>
        <dbReference type="ARBA" id="ARBA00022764"/>
    </source>
</evidence>
<keyword evidence="3" id="KW-0574">Periplasm</keyword>
<evidence type="ECO:0000256" key="4">
    <source>
        <dbReference type="SAM" id="SignalP"/>
    </source>
</evidence>
<evidence type="ECO:0000313" key="6">
    <source>
        <dbReference type="Proteomes" id="UP000094969"/>
    </source>
</evidence>
<dbReference type="InterPro" id="IPR006059">
    <property type="entry name" value="SBP"/>
</dbReference>
<comment type="subcellular location">
    <subcellularLocation>
        <location evidence="1">Periplasm</location>
    </subcellularLocation>
</comment>
<dbReference type="PANTHER" id="PTHR43649">
    <property type="entry name" value="ARABINOSE-BINDING PROTEIN-RELATED"/>
    <property type="match status" value="1"/>
</dbReference>